<dbReference type="AlphaFoldDB" id="A0A5P8K2H0"/>
<dbReference type="RefSeq" id="WP_152168319.1">
    <property type="nucleotide sequence ID" value="NZ_CP045096.1"/>
</dbReference>
<evidence type="ECO:0000256" key="1">
    <source>
        <dbReference type="SAM" id="Phobius"/>
    </source>
</evidence>
<accession>A0A5P8K2H0</accession>
<keyword evidence="1" id="KW-0812">Transmembrane</keyword>
<keyword evidence="3" id="KW-1185">Reference proteome</keyword>
<organism evidence="2 3">
    <name type="scientific">Streptomyces phaeolivaceus</name>
    <dbReference type="NCBI Taxonomy" id="2653200"/>
    <lineage>
        <taxon>Bacteria</taxon>
        <taxon>Bacillati</taxon>
        <taxon>Actinomycetota</taxon>
        <taxon>Actinomycetes</taxon>
        <taxon>Kitasatosporales</taxon>
        <taxon>Streptomycetaceae</taxon>
        <taxon>Streptomyces</taxon>
    </lineage>
</organism>
<evidence type="ECO:0000313" key="2">
    <source>
        <dbReference type="EMBL" id="QFQ96827.1"/>
    </source>
</evidence>
<gene>
    <name evidence="2" type="ORF">F9278_12025</name>
</gene>
<keyword evidence="1" id="KW-0472">Membrane</keyword>
<evidence type="ECO:0000313" key="3">
    <source>
        <dbReference type="Proteomes" id="UP000327294"/>
    </source>
</evidence>
<name>A0A5P8K2H0_9ACTN</name>
<sequence>MPSARAARSAKSITNCTWLGGSTSEASAFGQHLVPSSATTEARGDGVSAISVATTALLTSLTAGLVVVGGAMAWRSRRRRRALLRRY</sequence>
<dbReference type="EMBL" id="CP045096">
    <property type="protein sequence ID" value="QFQ96827.1"/>
    <property type="molecule type" value="Genomic_DNA"/>
</dbReference>
<dbReference type="KEGG" id="sphv:F9278_12025"/>
<proteinExistence type="predicted"/>
<dbReference type="Proteomes" id="UP000327294">
    <property type="component" value="Chromosome"/>
</dbReference>
<keyword evidence="1" id="KW-1133">Transmembrane helix</keyword>
<protein>
    <submittedName>
        <fullName evidence="2">Uncharacterized protein</fullName>
    </submittedName>
</protein>
<reference evidence="2 3" key="1">
    <citation type="submission" date="2019-10" db="EMBL/GenBank/DDBJ databases">
        <title>Streptomyces sp. strain GY16 isolated from leaves of Broussonetia papyrifera.</title>
        <authorList>
            <person name="Mo P."/>
        </authorList>
    </citation>
    <scope>NUCLEOTIDE SEQUENCE [LARGE SCALE GENOMIC DNA]</scope>
    <source>
        <strain evidence="2 3">GY16</strain>
    </source>
</reference>
<feature type="transmembrane region" description="Helical" evidence="1">
    <location>
        <begin position="49"/>
        <end position="74"/>
    </location>
</feature>